<evidence type="ECO:0000256" key="6">
    <source>
        <dbReference type="ARBA" id="ARBA00022989"/>
    </source>
</evidence>
<accession>A0AAV1CTJ0</accession>
<evidence type="ECO:0000256" key="7">
    <source>
        <dbReference type="ARBA" id="ARBA00023136"/>
    </source>
</evidence>
<feature type="transmembrane region" description="Helical" evidence="11">
    <location>
        <begin position="64"/>
        <end position="90"/>
    </location>
</feature>
<reference evidence="13" key="1">
    <citation type="submission" date="2023-03" db="EMBL/GenBank/DDBJ databases">
        <authorList>
            <person name="Julca I."/>
        </authorList>
    </citation>
    <scope>NUCLEOTIDE SEQUENCE</scope>
</reference>
<dbReference type="CDD" id="cd16454">
    <property type="entry name" value="RING-H2_PA-TM-RING"/>
    <property type="match status" value="1"/>
</dbReference>
<dbReference type="InterPro" id="IPR001841">
    <property type="entry name" value="Znf_RING"/>
</dbReference>
<evidence type="ECO:0000256" key="4">
    <source>
        <dbReference type="ARBA" id="ARBA00022771"/>
    </source>
</evidence>
<keyword evidence="5" id="KW-0862">Zinc</keyword>
<dbReference type="PANTHER" id="PTHR46539:SF9">
    <property type="entry name" value="RING-H2 FINGER PROTEIN ATL56"/>
    <property type="match status" value="1"/>
</dbReference>
<sequence length="209" mass="23789">MPIIEEIEEISDTHPPPHHHHHHHHRRQRGGSHADTRENHQSVPIGKPFTYSGPRKILFVLLKWIIMTFVLALFLIFIGFAALVVIHFFLTNTAVQHHRRRRGRGRGQASPQSLIALGPVHDLLPFVGYSAADQTARDCAICLEGFKEGDPCRKLPDCGHLFHVHCVDFWLTKKPNCPVCRTRVQLDCGSSGSLHNSDDEWKFWWPVGA</sequence>
<evidence type="ECO:0000256" key="8">
    <source>
        <dbReference type="ARBA" id="ARBA00024209"/>
    </source>
</evidence>
<dbReference type="PANTHER" id="PTHR46539">
    <property type="entry name" value="E3 UBIQUITIN-PROTEIN LIGASE ATL42"/>
    <property type="match status" value="1"/>
</dbReference>
<evidence type="ECO:0000256" key="2">
    <source>
        <dbReference type="ARBA" id="ARBA00022692"/>
    </source>
</evidence>
<comment type="subcellular location">
    <subcellularLocation>
        <location evidence="1">Membrane</location>
    </subcellularLocation>
</comment>
<name>A0AAV1CTJ0_OLDCO</name>
<gene>
    <name evidence="13" type="ORF">OLC1_LOCUS8829</name>
</gene>
<evidence type="ECO:0000256" key="5">
    <source>
        <dbReference type="ARBA" id="ARBA00022833"/>
    </source>
</evidence>
<organism evidence="13 14">
    <name type="scientific">Oldenlandia corymbosa var. corymbosa</name>
    <dbReference type="NCBI Taxonomy" id="529605"/>
    <lineage>
        <taxon>Eukaryota</taxon>
        <taxon>Viridiplantae</taxon>
        <taxon>Streptophyta</taxon>
        <taxon>Embryophyta</taxon>
        <taxon>Tracheophyta</taxon>
        <taxon>Spermatophyta</taxon>
        <taxon>Magnoliopsida</taxon>
        <taxon>eudicotyledons</taxon>
        <taxon>Gunneridae</taxon>
        <taxon>Pentapetalae</taxon>
        <taxon>asterids</taxon>
        <taxon>lamiids</taxon>
        <taxon>Gentianales</taxon>
        <taxon>Rubiaceae</taxon>
        <taxon>Rubioideae</taxon>
        <taxon>Spermacoceae</taxon>
        <taxon>Hedyotis-Oldenlandia complex</taxon>
        <taxon>Oldenlandia</taxon>
    </lineage>
</organism>
<keyword evidence="6 11" id="KW-1133">Transmembrane helix</keyword>
<dbReference type="InterPro" id="IPR013083">
    <property type="entry name" value="Znf_RING/FYVE/PHD"/>
</dbReference>
<keyword evidence="14" id="KW-1185">Reference proteome</keyword>
<dbReference type="GO" id="GO:0016020">
    <property type="term" value="C:membrane"/>
    <property type="evidence" value="ECO:0007669"/>
    <property type="project" value="UniProtKB-SubCell"/>
</dbReference>
<evidence type="ECO:0000313" key="13">
    <source>
        <dbReference type="EMBL" id="CAI9098671.1"/>
    </source>
</evidence>
<evidence type="ECO:0000256" key="9">
    <source>
        <dbReference type="PROSITE-ProRule" id="PRU00175"/>
    </source>
</evidence>
<dbReference type="GO" id="GO:0008270">
    <property type="term" value="F:zinc ion binding"/>
    <property type="evidence" value="ECO:0007669"/>
    <property type="project" value="UniProtKB-KW"/>
</dbReference>
<keyword evidence="7 11" id="KW-0472">Membrane</keyword>
<evidence type="ECO:0000313" key="14">
    <source>
        <dbReference type="Proteomes" id="UP001161247"/>
    </source>
</evidence>
<evidence type="ECO:0000256" key="10">
    <source>
        <dbReference type="SAM" id="MobiDB-lite"/>
    </source>
</evidence>
<protein>
    <submittedName>
        <fullName evidence="13">OLC1v1035356C1</fullName>
    </submittedName>
</protein>
<comment type="similarity">
    <text evidence="8">Belongs to the RING-type zinc finger family. ATL subfamily.</text>
</comment>
<feature type="region of interest" description="Disordered" evidence="10">
    <location>
        <begin position="11"/>
        <end position="45"/>
    </location>
</feature>
<dbReference type="Gene3D" id="3.30.40.10">
    <property type="entry name" value="Zinc/RING finger domain, C3HC4 (zinc finger)"/>
    <property type="match status" value="1"/>
</dbReference>
<feature type="compositionally biased region" description="Basic residues" evidence="10">
    <location>
        <begin position="16"/>
        <end position="30"/>
    </location>
</feature>
<keyword evidence="3" id="KW-0479">Metal-binding</keyword>
<keyword evidence="2 11" id="KW-0812">Transmembrane</keyword>
<keyword evidence="4 9" id="KW-0863">Zinc-finger</keyword>
<evidence type="ECO:0000256" key="3">
    <source>
        <dbReference type="ARBA" id="ARBA00022723"/>
    </source>
</evidence>
<evidence type="ECO:0000256" key="11">
    <source>
        <dbReference type="SAM" id="Phobius"/>
    </source>
</evidence>
<dbReference type="SUPFAM" id="SSF57850">
    <property type="entry name" value="RING/U-box"/>
    <property type="match status" value="1"/>
</dbReference>
<evidence type="ECO:0000259" key="12">
    <source>
        <dbReference type="PROSITE" id="PS50089"/>
    </source>
</evidence>
<dbReference type="PROSITE" id="PS50089">
    <property type="entry name" value="ZF_RING_2"/>
    <property type="match status" value="1"/>
</dbReference>
<feature type="domain" description="RING-type" evidence="12">
    <location>
        <begin position="139"/>
        <end position="181"/>
    </location>
</feature>
<dbReference type="SMART" id="SM00184">
    <property type="entry name" value="RING"/>
    <property type="match status" value="1"/>
</dbReference>
<evidence type="ECO:0000256" key="1">
    <source>
        <dbReference type="ARBA" id="ARBA00004370"/>
    </source>
</evidence>
<dbReference type="EMBL" id="OX459120">
    <property type="protein sequence ID" value="CAI9098671.1"/>
    <property type="molecule type" value="Genomic_DNA"/>
</dbReference>
<dbReference type="Proteomes" id="UP001161247">
    <property type="component" value="Chromosome 3"/>
</dbReference>
<dbReference type="Pfam" id="PF13639">
    <property type="entry name" value="zf-RING_2"/>
    <property type="match status" value="1"/>
</dbReference>
<proteinExistence type="inferred from homology"/>
<dbReference type="AlphaFoldDB" id="A0AAV1CTJ0"/>